<sequence length="137" mass="14782">MFAACCCSDITSPAESDVMIERVPANGAMAKIPQEAADSDVKQEMAPEDVFFRVSLKKTSPQDKLGVHIAGLTDMDAIRIKLIKAGMLETWNQENPNKEVITGDLIVQVNSTVGNSAELQAAIAASDHLDLTILRKL</sequence>
<evidence type="ECO:0008006" key="3">
    <source>
        <dbReference type="Google" id="ProtNLM"/>
    </source>
</evidence>
<accession>A0A813JV23</accession>
<gene>
    <name evidence="1" type="ORF">PGLA2088_LOCUS24382</name>
</gene>
<dbReference type="AlphaFoldDB" id="A0A813JV23"/>
<dbReference type="Proteomes" id="UP000626109">
    <property type="component" value="Unassembled WGS sequence"/>
</dbReference>
<proteinExistence type="predicted"/>
<organism evidence="1 2">
    <name type="scientific">Polarella glacialis</name>
    <name type="common">Dinoflagellate</name>
    <dbReference type="NCBI Taxonomy" id="89957"/>
    <lineage>
        <taxon>Eukaryota</taxon>
        <taxon>Sar</taxon>
        <taxon>Alveolata</taxon>
        <taxon>Dinophyceae</taxon>
        <taxon>Suessiales</taxon>
        <taxon>Suessiaceae</taxon>
        <taxon>Polarella</taxon>
    </lineage>
</organism>
<evidence type="ECO:0000313" key="2">
    <source>
        <dbReference type="Proteomes" id="UP000626109"/>
    </source>
</evidence>
<name>A0A813JV23_POLGL</name>
<comment type="caution">
    <text evidence="1">The sequence shown here is derived from an EMBL/GenBank/DDBJ whole genome shotgun (WGS) entry which is preliminary data.</text>
</comment>
<dbReference type="EMBL" id="CAJNNW010026429">
    <property type="protein sequence ID" value="CAE8685260.1"/>
    <property type="molecule type" value="Genomic_DNA"/>
</dbReference>
<reference evidence="1" key="1">
    <citation type="submission" date="2021-02" db="EMBL/GenBank/DDBJ databases">
        <authorList>
            <person name="Dougan E. K."/>
            <person name="Rhodes N."/>
            <person name="Thang M."/>
            <person name="Chan C."/>
        </authorList>
    </citation>
    <scope>NUCLEOTIDE SEQUENCE</scope>
</reference>
<evidence type="ECO:0000313" key="1">
    <source>
        <dbReference type="EMBL" id="CAE8685260.1"/>
    </source>
</evidence>
<protein>
    <recommendedName>
        <fullName evidence="3">PDZ domain-containing protein</fullName>
    </recommendedName>
</protein>